<evidence type="ECO:0000256" key="1">
    <source>
        <dbReference type="SAM" id="MobiDB-lite"/>
    </source>
</evidence>
<dbReference type="EMBL" id="BLAL01000175">
    <property type="protein sequence ID" value="GES87946.1"/>
    <property type="molecule type" value="Genomic_DNA"/>
</dbReference>
<feature type="region of interest" description="Disordered" evidence="1">
    <location>
        <begin position="126"/>
        <end position="206"/>
    </location>
</feature>
<reference evidence="3" key="1">
    <citation type="submission" date="2019-10" db="EMBL/GenBank/DDBJ databases">
        <title>Conservation and host-specific expression of non-tandemly repeated heterogenous ribosome RNA gene in arbuscular mycorrhizal fungi.</title>
        <authorList>
            <person name="Maeda T."/>
            <person name="Kobayashi Y."/>
            <person name="Nakagawa T."/>
            <person name="Ezawa T."/>
            <person name="Yamaguchi K."/>
            <person name="Bino T."/>
            <person name="Nishimoto Y."/>
            <person name="Shigenobu S."/>
            <person name="Kawaguchi M."/>
        </authorList>
    </citation>
    <scope>NUCLEOTIDE SEQUENCE</scope>
    <source>
        <strain evidence="3">HR1</strain>
    </source>
</reference>
<gene>
    <name evidence="3" type="ORF">RCL2_001491100</name>
</gene>
<comment type="caution">
    <text evidence="3">The sequence shown here is derived from an EMBL/GenBank/DDBJ whole genome shotgun (WGS) entry which is preliminary data.</text>
</comment>
<organism evidence="3 4">
    <name type="scientific">Rhizophagus clarus</name>
    <dbReference type="NCBI Taxonomy" id="94130"/>
    <lineage>
        <taxon>Eukaryota</taxon>
        <taxon>Fungi</taxon>
        <taxon>Fungi incertae sedis</taxon>
        <taxon>Mucoromycota</taxon>
        <taxon>Glomeromycotina</taxon>
        <taxon>Glomeromycetes</taxon>
        <taxon>Glomerales</taxon>
        <taxon>Glomeraceae</taxon>
        <taxon>Rhizophagus</taxon>
    </lineage>
</organism>
<feature type="signal peptide" evidence="2">
    <location>
        <begin position="1"/>
        <end position="22"/>
    </location>
</feature>
<dbReference type="OrthoDB" id="286301at2759"/>
<feature type="compositionally biased region" description="Pro residues" evidence="1">
    <location>
        <begin position="157"/>
        <end position="204"/>
    </location>
</feature>
<evidence type="ECO:0000313" key="4">
    <source>
        <dbReference type="Proteomes" id="UP000615446"/>
    </source>
</evidence>
<feature type="compositionally biased region" description="Low complexity" evidence="1">
    <location>
        <begin position="145"/>
        <end position="155"/>
    </location>
</feature>
<protein>
    <submittedName>
        <fullName evidence="3">Uncharacterized protein</fullName>
    </submittedName>
</protein>
<keyword evidence="2" id="KW-0732">Signal</keyword>
<evidence type="ECO:0000256" key="2">
    <source>
        <dbReference type="SAM" id="SignalP"/>
    </source>
</evidence>
<evidence type="ECO:0000313" key="3">
    <source>
        <dbReference type="EMBL" id="GES87946.1"/>
    </source>
</evidence>
<feature type="compositionally biased region" description="Basic and acidic residues" evidence="1">
    <location>
        <begin position="134"/>
        <end position="144"/>
    </location>
</feature>
<dbReference type="AlphaFoldDB" id="A0A8H3LL47"/>
<sequence>MKKKLLLILVHVIKYYLNECTAELTGTTVLESTIGFNLVGTGPSQFTDNTILLRAVRLDYSNGICNEPKISFRAVIPGQGAQVYSLDLADDGNARIPLDNFCPQTPSKRKRGYIFYDNYKRDILMRKGFHKRTPTKDHPKDPAKSSKSASPATPDVPASPGPKGETPPTPASEPSSPAPASEPSPPPVPEPAPVPSSAPAPAPAGPKAASDKIKVLTFYNEFVLIYYPCAGKFCGDIYSIKNIKNLVKNIDLAGNCDETNAIQGQSGFLYLCYRDVDSSIIWENWTTDTTDGIKFDKTYSGIISNVTVPNKLQSESFGGALFKAFATGPSQYSIIMGSFSGKPNPMNNIYIPPIELFAYFLTDVTFISGPYHIYQNIQTDGNMEVEFQIQACNPIGGGSGGYKCLLSIKSNALDSYTKFVAITFSSTGEQLSTIPFEFDVQHAPDAKTPATLNLNGGGWCIGVYTKNAGLDCLVYDENGINHDTWGIPTGDYGELGGTPNNIMWAVKSFSDPLSWSMYFSDKLVGFNGNY</sequence>
<proteinExistence type="predicted"/>
<name>A0A8H3LL47_9GLOM</name>
<dbReference type="Proteomes" id="UP000615446">
    <property type="component" value="Unassembled WGS sequence"/>
</dbReference>
<accession>A0A8H3LL47</accession>
<feature type="chain" id="PRO_5034896760" evidence="2">
    <location>
        <begin position="23"/>
        <end position="530"/>
    </location>
</feature>